<gene>
    <name evidence="1" type="ORF">F2Q69_00049426</name>
</gene>
<sequence length="53" mass="6048">MQEEQAVESSKTKCRIPKEDKVTMEMQDLVTVETKTDDHLGLVVRQESGLVRT</sequence>
<dbReference type="AlphaFoldDB" id="A0A8S9PSW8"/>
<proteinExistence type="predicted"/>
<name>A0A8S9PSW8_BRACR</name>
<reference evidence="1" key="1">
    <citation type="submission" date="2019-12" db="EMBL/GenBank/DDBJ databases">
        <title>Genome sequencing and annotation of Brassica cretica.</title>
        <authorList>
            <person name="Studholme D.J."/>
            <person name="Sarris P."/>
        </authorList>
    </citation>
    <scope>NUCLEOTIDE SEQUENCE</scope>
    <source>
        <strain evidence="1">PFS-109/04</strain>
        <tissue evidence="1">Leaf</tissue>
    </source>
</reference>
<evidence type="ECO:0000313" key="1">
    <source>
        <dbReference type="EMBL" id="KAF3524388.1"/>
    </source>
</evidence>
<accession>A0A8S9PSW8</accession>
<protein>
    <submittedName>
        <fullName evidence="1">Uncharacterized protein</fullName>
    </submittedName>
</protein>
<dbReference type="EMBL" id="QGKX02001347">
    <property type="protein sequence ID" value="KAF3524388.1"/>
    <property type="molecule type" value="Genomic_DNA"/>
</dbReference>
<organism evidence="1 2">
    <name type="scientific">Brassica cretica</name>
    <name type="common">Mustard</name>
    <dbReference type="NCBI Taxonomy" id="69181"/>
    <lineage>
        <taxon>Eukaryota</taxon>
        <taxon>Viridiplantae</taxon>
        <taxon>Streptophyta</taxon>
        <taxon>Embryophyta</taxon>
        <taxon>Tracheophyta</taxon>
        <taxon>Spermatophyta</taxon>
        <taxon>Magnoliopsida</taxon>
        <taxon>eudicotyledons</taxon>
        <taxon>Gunneridae</taxon>
        <taxon>Pentapetalae</taxon>
        <taxon>rosids</taxon>
        <taxon>malvids</taxon>
        <taxon>Brassicales</taxon>
        <taxon>Brassicaceae</taxon>
        <taxon>Brassiceae</taxon>
        <taxon>Brassica</taxon>
    </lineage>
</organism>
<dbReference type="Proteomes" id="UP000712600">
    <property type="component" value="Unassembled WGS sequence"/>
</dbReference>
<evidence type="ECO:0000313" key="2">
    <source>
        <dbReference type="Proteomes" id="UP000712600"/>
    </source>
</evidence>
<comment type="caution">
    <text evidence="1">The sequence shown here is derived from an EMBL/GenBank/DDBJ whole genome shotgun (WGS) entry which is preliminary data.</text>
</comment>